<feature type="compositionally biased region" description="Polar residues" evidence="1">
    <location>
        <begin position="144"/>
        <end position="153"/>
    </location>
</feature>
<reference evidence="3 5" key="2">
    <citation type="submission" date="2019-12" db="EMBL/GenBank/DDBJ databases">
        <title>Chromosome-level assembly of the Caenorhabditis remanei genome.</title>
        <authorList>
            <person name="Teterina A.A."/>
            <person name="Willis J.H."/>
            <person name="Phillips P.C."/>
        </authorList>
    </citation>
    <scope>NUCLEOTIDE SEQUENCE [LARGE SCALE GENOMIC DNA]</scope>
    <source>
        <strain evidence="3 5">PX506</strain>
        <tissue evidence="3">Whole organism</tissue>
    </source>
</reference>
<name>E3M5Z5_CAERE</name>
<dbReference type="eggNOG" id="ENOG502TGK6">
    <property type="taxonomic scope" value="Eukaryota"/>
</dbReference>
<dbReference type="OMA" id="PDYDTDC"/>
<sequence length="248" mass="26925">MLLHTFFDDSKTSVEETPRMFVARLFGSPVSTSVIPFEKESNNNNQENTKMPLDPMDSLWMSKAPQVSDLVVQPNVTFKAVTGGSAHSTSSSIPIAGADDSIRPDFDTDCLWKPPTRSGRVQKERTISMDSTDSEIGALGGRKFSTQEGSSPAPTSPIEAQPRARRMSISEMLFGSSPKSFSWGMDSSNSGATNTTTTTTAGGADIGERKMSITDDPRFKDFMKHQSKIIGDDGISAAGFKRSNYMKD</sequence>
<evidence type="ECO:0000256" key="1">
    <source>
        <dbReference type="SAM" id="MobiDB-lite"/>
    </source>
</evidence>
<protein>
    <submittedName>
        <fullName evidence="2">Uncharacterized protein</fullName>
    </submittedName>
</protein>
<evidence type="ECO:0000313" key="5">
    <source>
        <dbReference type="Proteomes" id="UP000483820"/>
    </source>
</evidence>
<dbReference type="AlphaFoldDB" id="E3M5Z5"/>
<dbReference type="FunCoup" id="E3M5Z5">
    <property type="interactions" value="1591"/>
</dbReference>
<dbReference type="RefSeq" id="XP_003108096.1">
    <property type="nucleotide sequence ID" value="XM_003108048.1"/>
</dbReference>
<dbReference type="EMBL" id="WUAV01000004">
    <property type="protein sequence ID" value="KAF1758166.1"/>
    <property type="molecule type" value="Genomic_DNA"/>
</dbReference>
<gene>
    <name evidence="2" type="ORF">CRE_10066</name>
    <name evidence="3" type="ORF">GCK72_014624</name>
</gene>
<organism evidence="4">
    <name type="scientific">Caenorhabditis remanei</name>
    <name type="common">Caenorhabditis vulgaris</name>
    <dbReference type="NCBI Taxonomy" id="31234"/>
    <lineage>
        <taxon>Eukaryota</taxon>
        <taxon>Metazoa</taxon>
        <taxon>Ecdysozoa</taxon>
        <taxon>Nematoda</taxon>
        <taxon>Chromadorea</taxon>
        <taxon>Rhabditida</taxon>
        <taxon>Rhabditina</taxon>
        <taxon>Rhabditomorpha</taxon>
        <taxon>Rhabditoidea</taxon>
        <taxon>Rhabditidae</taxon>
        <taxon>Peloderinae</taxon>
        <taxon>Caenorhabditis</taxon>
    </lineage>
</organism>
<feature type="region of interest" description="Disordered" evidence="1">
    <location>
        <begin position="142"/>
        <end position="163"/>
    </location>
</feature>
<dbReference type="HOGENOM" id="CLU_099176_0_0_1"/>
<dbReference type="InParanoid" id="E3M5Z5"/>
<dbReference type="STRING" id="31234.E3M5Z5"/>
<dbReference type="OrthoDB" id="5851272at2759"/>
<evidence type="ECO:0000313" key="4">
    <source>
        <dbReference type="Proteomes" id="UP000008281"/>
    </source>
</evidence>
<dbReference type="KEGG" id="crq:GCK72_014624"/>
<dbReference type="Proteomes" id="UP000483820">
    <property type="component" value="Chromosome IV"/>
</dbReference>
<dbReference type="Proteomes" id="UP000008281">
    <property type="component" value="Unassembled WGS sequence"/>
</dbReference>
<dbReference type="GeneID" id="9828856"/>
<evidence type="ECO:0000313" key="3">
    <source>
        <dbReference type="EMBL" id="KAF1758166.1"/>
    </source>
</evidence>
<dbReference type="EMBL" id="DS268426">
    <property type="protein sequence ID" value="EFO92896.1"/>
    <property type="molecule type" value="Genomic_DNA"/>
</dbReference>
<evidence type="ECO:0000313" key="2">
    <source>
        <dbReference type="EMBL" id="EFO92896.1"/>
    </source>
</evidence>
<keyword evidence="4" id="KW-1185">Reference proteome</keyword>
<reference evidence="2" key="1">
    <citation type="submission" date="2007-07" db="EMBL/GenBank/DDBJ databases">
        <title>PCAP assembly of the Caenorhabditis remanei genome.</title>
        <authorList>
            <consortium name="The Caenorhabditis remanei Sequencing Consortium"/>
            <person name="Wilson R.K."/>
        </authorList>
    </citation>
    <scope>NUCLEOTIDE SEQUENCE [LARGE SCALE GENOMIC DNA]</scope>
    <source>
        <strain evidence="2">PB4641</strain>
    </source>
</reference>
<proteinExistence type="predicted"/>
<accession>E3M5Z5</accession>
<dbReference type="CTD" id="9828856"/>